<evidence type="ECO:0000256" key="1">
    <source>
        <dbReference type="SAM" id="Phobius"/>
    </source>
</evidence>
<feature type="transmembrane region" description="Helical" evidence="1">
    <location>
        <begin position="154"/>
        <end position="177"/>
    </location>
</feature>
<reference evidence="3" key="1">
    <citation type="submission" date="2015-07" db="EMBL/GenBank/DDBJ databases">
        <title>Fjat-10053 dsm26.</title>
        <authorList>
            <person name="Liu B."/>
            <person name="Wang J."/>
            <person name="Zhu Y."/>
            <person name="Liu G."/>
            <person name="Chen Q."/>
            <person name="Chen Z."/>
            <person name="Lan J."/>
            <person name="Che J."/>
            <person name="Ge C."/>
            <person name="Shi H."/>
            <person name="Pan Z."/>
            <person name="Liu X."/>
        </authorList>
    </citation>
    <scope>NUCLEOTIDE SEQUENCE [LARGE SCALE GENOMIC DNA]</scope>
    <source>
        <strain evidence="3">DSM 26</strain>
    </source>
</reference>
<gene>
    <name evidence="2" type="ORF">AFK71_01145</name>
</gene>
<name>A0A0L0QVN0_VIRPA</name>
<sequence>MRTREELLKDIIEQEVIVHATEELADFSLNHPVSGYLKKTNGENAVLDCVLDVNEDGILAVLISSFRTDKIKAYQYFPFTDIQGIKIKKGILHYHIRLQFKDGKNYVFQVMKRRTKHFPNQVQHLEYMVSVLHGQHLTDMDNHLYQKKVIRDKIFASIYIVTLLLVEIIALFFSYNYNSNNMFLTIGIVILAAIIHFILCIAVSLYLDKRKDKHFMREYNQFMKRYSETESAEVLLNSLTNMENPPKTTQAANAFSFSMSTALYKTNRKEEALFYLDKIKTPDKEFQKAVEEQKARIKDEMGK</sequence>
<dbReference type="PATRIC" id="fig|1473.5.peg.3118"/>
<dbReference type="EMBL" id="LGTO01000002">
    <property type="protein sequence ID" value="KNE22273.1"/>
    <property type="molecule type" value="Genomic_DNA"/>
</dbReference>
<dbReference type="OrthoDB" id="2964590at2"/>
<feature type="transmembrane region" description="Helical" evidence="1">
    <location>
        <begin position="183"/>
        <end position="207"/>
    </location>
</feature>
<keyword evidence="1" id="KW-0812">Transmembrane</keyword>
<dbReference type="Proteomes" id="UP000036780">
    <property type="component" value="Unassembled WGS sequence"/>
</dbReference>
<accession>A0A0L0QVN0</accession>
<dbReference type="AlphaFoldDB" id="A0A0L0QVN0"/>
<keyword evidence="1" id="KW-0472">Membrane</keyword>
<keyword evidence="1" id="KW-1133">Transmembrane helix</keyword>
<comment type="caution">
    <text evidence="2">The sequence shown here is derived from an EMBL/GenBank/DDBJ whole genome shotgun (WGS) entry which is preliminary data.</text>
</comment>
<evidence type="ECO:0000313" key="2">
    <source>
        <dbReference type="EMBL" id="KNE22273.1"/>
    </source>
</evidence>
<evidence type="ECO:0000313" key="3">
    <source>
        <dbReference type="Proteomes" id="UP000036780"/>
    </source>
</evidence>
<proteinExistence type="predicted"/>
<dbReference type="GeneID" id="66869130"/>
<keyword evidence="3" id="KW-1185">Reference proteome</keyword>
<organism evidence="2 3">
    <name type="scientific">Virgibacillus pantothenticus</name>
    <dbReference type="NCBI Taxonomy" id="1473"/>
    <lineage>
        <taxon>Bacteria</taxon>
        <taxon>Bacillati</taxon>
        <taxon>Bacillota</taxon>
        <taxon>Bacilli</taxon>
        <taxon>Bacillales</taxon>
        <taxon>Bacillaceae</taxon>
        <taxon>Virgibacillus</taxon>
    </lineage>
</organism>
<protein>
    <submittedName>
        <fullName evidence="2">Uncharacterized protein</fullName>
    </submittedName>
</protein>
<dbReference type="RefSeq" id="WP_050349740.1">
    <property type="nucleotide sequence ID" value="NZ_CP073011.1"/>
</dbReference>